<organism evidence="4 5">
    <name type="scientific">Vibrio algicola</name>
    <dbReference type="NCBI Taxonomy" id="2662262"/>
    <lineage>
        <taxon>Bacteria</taxon>
        <taxon>Pseudomonadati</taxon>
        <taxon>Pseudomonadota</taxon>
        <taxon>Gammaproteobacteria</taxon>
        <taxon>Vibrionales</taxon>
        <taxon>Vibrionaceae</taxon>
        <taxon>Vibrio</taxon>
    </lineage>
</organism>
<dbReference type="PROSITE" id="PS00194">
    <property type="entry name" value="THIOREDOXIN_1"/>
    <property type="match status" value="1"/>
</dbReference>
<evidence type="ECO:0000313" key="5">
    <source>
        <dbReference type="Proteomes" id="UP000348942"/>
    </source>
</evidence>
<dbReference type="InterPro" id="IPR050824">
    <property type="entry name" value="Thiol_disulfide_DsbA"/>
</dbReference>
<dbReference type="PANTHER" id="PTHR35891">
    <property type="entry name" value="THIOL:DISULFIDE INTERCHANGE PROTEIN DSBA"/>
    <property type="match status" value="1"/>
</dbReference>
<dbReference type="PANTHER" id="PTHR35891:SF2">
    <property type="entry name" value="THIOL:DISULFIDE INTERCHANGE PROTEIN DSBA"/>
    <property type="match status" value="1"/>
</dbReference>
<feature type="signal peptide" evidence="2">
    <location>
        <begin position="1"/>
        <end position="22"/>
    </location>
</feature>
<dbReference type="EMBL" id="CP045700">
    <property type="protein sequence ID" value="QGA66411.1"/>
    <property type="molecule type" value="Genomic_DNA"/>
</dbReference>
<keyword evidence="2" id="KW-0732">Signal</keyword>
<dbReference type="Pfam" id="PF13462">
    <property type="entry name" value="Thioredoxin_4"/>
    <property type="match status" value="1"/>
</dbReference>
<reference evidence="4 5" key="1">
    <citation type="submission" date="2019-10" db="EMBL/GenBank/DDBJ databases">
        <title>Vibrio sp. nov., isolated from Coralline algae surface.</title>
        <authorList>
            <person name="Geng Y."/>
            <person name="Zhang X."/>
        </authorList>
    </citation>
    <scope>NUCLEOTIDE SEQUENCE [LARGE SCALE GENOMIC DNA]</scope>
    <source>
        <strain evidence="4 5">SM1977</strain>
    </source>
</reference>
<accession>A0A5Q0TIC4</accession>
<dbReference type="InterPro" id="IPR017937">
    <property type="entry name" value="Thioredoxin_CS"/>
</dbReference>
<feature type="domain" description="Thioredoxin-like fold" evidence="3">
    <location>
        <begin position="48"/>
        <end position="183"/>
    </location>
</feature>
<keyword evidence="5" id="KW-1185">Reference proteome</keyword>
<dbReference type="RefSeq" id="WP_153448544.1">
    <property type="nucleotide sequence ID" value="NZ_CP045700.1"/>
</dbReference>
<keyword evidence="1" id="KW-0676">Redox-active center</keyword>
<name>A0A5Q0TIC4_9VIBR</name>
<sequence length="208" mass="23229">MPKHLKSLFLFAITLTFLSACSDNGKPELGVQYKKLPTALTQPDIKPVTEVFSLTCGHCRNLEPSLAELEGLTHQKFGKVHVTFNDQAQTAALFYYAGVMQLNHIPDEKMMSELFAAVQLGEGSTLTQQQQAVEQVFTSRHIISPYNFDELQKKALLEYLKGAMAITNQAKFDAVPTFIVNGKYQVLIPGHKDIQDIANTINYLLKQP</sequence>
<feature type="chain" id="PRO_5024311580" evidence="2">
    <location>
        <begin position="23"/>
        <end position="208"/>
    </location>
</feature>
<dbReference type="InterPro" id="IPR036249">
    <property type="entry name" value="Thioredoxin-like_sf"/>
</dbReference>
<evidence type="ECO:0000256" key="2">
    <source>
        <dbReference type="SAM" id="SignalP"/>
    </source>
</evidence>
<dbReference type="AlphaFoldDB" id="A0A5Q0TIC4"/>
<dbReference type="Gene3D" id="3.40.30.10">
    <property type="entry name" value="Glutaredoxin"/>
    <property type="match status" value="1"/>
</dbReference>
<gene>
    <name evidence="4" type="ORF">GFB47_13350</name>
</gene>
<evidence type="ECO:0000256" key="1">
    <source>
        <dbReference type="ARBA" id="ARBA00023284"/>
    </source>
</evidence>
<evidence type="ECO:0000259" key="3">
    <source>
        <dbReference type="Pfam" id="PF13462"/>
    </source>
</evidence>
<proteinExistence type="predicted"/>
<dbReference type="SUPFAM" id="SSF52833">
    <property type="entry name" value="Thioredoxin-like"/>
    <property type="match status" value="1"/>
</dbReference>
<dbReference type="PROSITE" id="PS51257">
    <property type="entry name" value="PROKAR_LIPOPROTEIN"/>
    <property type="match status" value="1"/>
</dbReference>
<dbReference type="InterPro" id="IPR012336">
    <property type="entry name" value="Thioredoxin-like_fold"/>
</dbReference>
<dbReference type="Proteomes" id="UP000348942">
    <property type="component" value="Chromosome 2"/>
</dbReference>
<protein>
    <submittedName>
        <fullName evidence="4">Thioredoxin domain-containing protein</fullName>
    </submittedName>
</protein>
<evidence type="ECO:0000313" key="4">
    <source>
        <dbReference type="EMBL" id="QGA66411.1"/>
    </source>
</evidence>